<protein>
    <submittedName>
        <fullName evidence="2">Uncharacterized protein</fullName>
    </submittedName>
</protein>
<feature type="compositionally biased region" description="Basic and acidic residues" evidence="1">
    <location>
        <begin position="261"/>
        <end position="277"/>
    </location>
</feature>
<sequence length="314" mass="36084">MNDLYSAYGLDYTDPDCDFLNINLDEDTPLFVDAYAMYRSSNTHMQSGHEILRNFMTATLLGLKKYLEDPTIINNLWISKCFSEPKGTGIGLAKNGHKGRGSHDVKCQQIITALRHSKAVETGELEDLEELLLVIEGIGSDTISDITLNIAKKSFIEYTQEKCSKLNITVKPTEEKIRYFCKIDNKWKSGHFDLPHLEVGKDKTLSYLIFIPNEVLEKNMAYGCNYFYTNIATPVYVDQVLRAGLSFIYSLKDGSKRVNKREMRKKDEYKGGKKKMDSFISKNPKSLKEYRKTVADKRYKRNQDNKKQNNDDSE</sequence>
<accession>A0AAQ1AQT8</accession>
<feature type="region of interest" description="Disordered" evidence="1">
    <location>
        <begin position="261"/>
        <end position="314"/>
    </location>
</feature>
<dbReference type="AlphaFoldDB" id="A0AAQ1AQT8"/>
<evidence type="ECO:0000313" key="3">
    <source>
        <dbReference type="Proteomes" id="UP000268239"/>
    </source>
</evidence>
<dbReference type="EMBL" id="RXLU01000215">
    <property type="protein sequence ID" value="RTQ64588.1"/>
    <property type="molecule type" value="Genomic_DNA"/>
</dbReference>
<organism evidence="2 3">
    <name type="scientific">Acinetobacter baumannii</name>
    <dbReference type="NCBI Taxonomy" id="470"/>
    <lineage>
        <taxon>Bacteria</taxon>
        <taxon>Pseudomonadati</taxon>
        <taxon>Pseudomonadota</taxon>
        <taxon>Gammaproteobacteria</taxon>
        <taxon>Moraxellales</taxon>
        <taxon>Moraxellaceae</taxon>
        <taxon>Acinetobacter</taxon>
        <taxon>Acinetobacter calcoaceticus/baumannii complex</taxon>
    </lineage>
</organism>
<evidence type="ECO:0000313" key="2">
    <source>
        <dbReference type="EMBL" id="RTQ64588.1"/>
    </source>
</evidence>
<dbReference type="Proteomes" id="UP000268239">
    <property type="component" value="Unassembled WGS sequence"/>
</dbReference>
<dbReference type="RefSeq" id="WP_000999174.1">
    <property type="nucleotide sequence ID" value="NZ_CP142393.1"/>
</dbReference>
<comment type="caution">
    <text evidence="2">The sequence shown here is derived from an EMBL/GenBank/DDBJ whole genome shotgun (WGS) entry which is preliminary data.</text>
</comment>
<reference evidence="2 3" key="1">
    <citation type="submission" date="2018-12" db="EMBL/GenBank/DDBJ databases">
        <title>Draft Genome Sequences Human Pathogenic Acinetobacter baumannii Strains.</title>
        <authorList>
            <person name="Madhi M."/>
            <person name="Ronco T."/>
            <person name="Olsen R.H."/>
            <person name="Hassani A."/>
        </authorList>
    </citation>
    <scope>NUCLEOTIDE SEQUENCE [LARGE SCALE GENOMIC DNA]</scope>
    <source>
        <strain evidence="2 3">AB3</strain>
    </source>
</reference>
<gene>
    <name evidence="2" type="ORF">EJ062_20245</name>
</gene>
<feature type="compositionally biased region" description="Basic and acidic residues" evidence="1">
    <location>
        <begin position="286"/>
        <end position="314"/>
    </location>
</feature>
<name>A0AAQ1AQT8_ACIBA</name>
<proteinExistence type="predicted"/>
<evidence type="ECO:0000256" key="1">
    <source>
        <dbReference type="SAM" id="MobiDB-lite"/>
    </source>
</evidence>